<reference evidence="2 3" key="1">
    <citation type="submission" date="2016-11" db="EMBL/GenBank/DDBJ databases">
        <authorList>
            <person name="Jaros S."/>
            <person name="Januszkiewicz K."/>
            <person name="Wedrychowicz H."/>
        </authorList>
    </citation>
    <scope>NUCLEOTIDE SEQUENCE [LARGE SCALE GENOMIC DNA]</scope>
    <source>
        <strain evidence="2 3">DSM 46144</strain>
    </source>
</reference>
<sequence length="256" mass="26582">MTTVDVVAVTHRGRVRTNNEDTILVGPYLSNALEGEPVRVVLSSPRPQPCVVADGLGGHAEGGRASLLAARLLGDAWVAGVDEAAVQRAVQAADAAIHEEAGWARAWKEMGTTIAGLVFHDGRVLCVNVGDSRCYQYDDGVLVQLSQDDSPPPPAGASPDWSPTVVTQTLGGGAAPGSVRAHVHNQRVEPGDRFLICSDGLTDCLTADAIEKVLGATTDPTGAVRALLAEVLRAGAPDNVSIVLATVAQEEGHHGR</sequence>
<dbReference type="AlphaFoldDB" id="A0A1M7R0L6"/>
<name>A0A1M7R0L6_9ACTN</name>
<organism evidence="2 3">
    <name type="scientific">Cryptosporangium aurantiacum</name>
    <dbReference type="NCBI Taxonomy" id="134849"/>
    <lineage>
        <taxon>Bacteria</taxon>
        <taxon>Bacillati</taxon>
        <taxon>Actinomycetota</taxon>
        <taxon>Actinomycetes</taxon>
        <taxon>Cryptosporangiales</taxon>
        <taxon>Cryptosporangiaceae</taxon>
        <taxon>Cryptosporangium</taxon>
    </lineage>
</organism>
<dbReference type="RefSeq" id="WP_084741541.1">
    <property type="nucleotide sequence ID" value="NZ_FRCS01000006.1"/>
</dbReference>
<dbReference type="SMART" id="SM00331">
    <property type="entry name" value="PP2C_SIG"/>
    <property type="match status" value="1"/>
</dbReference>
<dbReference type="Pfam" id="PF13672">
    <property type="entry name" value="PP2C_2"/>
    <property type="match status" value="1"/>
</dbReference>
<dbReference type="SMART" id="SM00332">
    <property type="entry name" value="PP2Cc"/>
    <property type="match status" value="1"/>
</dbReference>
<dbReference type="CDD" id="cd00143">
    <property type="entry name" value="PP2Cc"/>
    <property type="match status" value="1"/>
</dbReference>
<gene>
    <name evidence="2" type="ORF">SAMN05443668_10638</name>
</gene>
<dbReference type="InterPro" id="IPR001932">
    <property type="entry name" value="PPM-type_phosphatase-like_dom"/>
</dbReference>
<proteinExistence type="predicted"/>
<evidence type="ECO:0000313" key="3">
    <source>
        <dbReference type="Proteomes" id="UP000184440"/>
    </source>
</evidence>
<accession>A0A1M7R0L6</accession>
<dbReference type="PROSITE" id="PS51746">
    <property type="entry name" value="PPM_2"/>
    <property type="match status" value="1"/>
</dbReference>
<dbReference type="STRING" id="134849.SAMN05443668_10638"/>
<evidence type="ECO:0000313" key="2">
    <source>
        <dbReference type="EMBL" id="SHN38274.1"/>
    </source>
</evidence>
<protein>
    <submittedName>
        <fullName evidence="2">Serine/threonine protein phosphatase PrpC</fullName>
    </submittedName>
</protein>
<dbReference type="OrthoDB" id="9801841at2"/>
<dbReference type="SUPFAM" id="SSF81606">
    <property type="entry name" value="PP2C-like"/>
    <property type="match status" value="1"/>
</dbReference>
<feature type="domain" description="PPM-type phosphatase" evidence="1">
    <location>
        <begin position="3"/>
        <end position="247"/>
    </location>
</feature>
<keyword evidence="3" id="KW-1185">Reference proteome</keyword>
<dbReference type="Proteomes" id="UP000184440">
    <property type="component" value="Unassembled WGS sequence"/>
</dbReference>
<dbReference type="InterPro" id="IPR036457">
    <property type="entry name" value="PPM-type-like_dom_sf"/>
</dbReference>
<evidence type="ECO:0000259" key="1">
    <source>
        <dbReference type="PROSITE" id="PS51746"/>
    </source>
</evidence>
<dbReference type="Gene3D" id="3.60.40.10">
    <property type="entry name" value="PPM-type phosphatase domain"/>
    <property type="match status" value="1"/>
</dbReference>
<dbReference type="EMBL" id="FRCS01000006">
    <property type="protein sequence ID" value="SHN38274.1"/>
    <property type="molecule type" value="Genomic_DNA"/>
</dbReference>